<proteinExistence type="predicted"/>
<dbReference type="OrthoDB" id="9769319at2"/>
<dbReference type="PANTHER" id="PTHR30222:SF12">
    <property type="entry name" value="NORSPERMIDINE SENSOR"/>
    <property type="match status" value="1"/>
</dbReference>
<dbReference type="GO" id="GO:0042597">
    <property type="term" value="C:periplasmic space"/>
    <property type="evidence" value="ECO:0007669"/>
    <property type="project" value="UniProtKB-SubCell"/>
</dbReference>
<dbReference type="AlphaFoldDB" id="A0A1Q9R8A5"/>
<evidence type="ECO:0000256" key="5">
    <source>
        <dbReference type="PIRSR" id="PIRSR019574-1"/>
    </source>
</evidence>
<name>A0A1Q9R8A5_PSEPU</name>
<dbReference type="SUPFAM" id="SSF53850">
    <property type="entry name" value="Periplasmic binding protein-like II"/>
    <property type="match status" value="1"/>
</dbReference>
<evidence type="ECO:0000313" key="7">
    <source>
        <dbReference type="EMBL" id="OLS63664.1"/>
    </source>
</evidence>
<dbReference type="GO" id="GO:0019808">
    <property type="term" value="F:polyamine binding"/>
    <property type="evidence" value="ECO:0007669"/>
    <property type="project" value="InterPro"/>
</dbReference>
<feature type="chain" id="PRO_5012728886" evidence="6">
    <location>
        <begin position="23"/>
        <end position="367"/>
    </location>
</feature>
<dbReference type="RefSeq" id="WP_075802749.1">
    <property type="nucleotide sequence ID" value="NZ_MKZO01000012.1"/>
</dbReference>
<evidence type="ECO:0000256" key="2">
    <source>
        <dbReference type="ARBA" id="ARBA00022448"/>
    </source>
</evidence>
<protein>
    <submittedName>
        <fullName evidence="7">Putrescine-binding periplasmic protein</fullName>
    </submittedName>
</protein>
<dbReference type="InterPro" id="IPR001188">
    <property type="entry name" value="Sperm_putr-bd"/>
</dbReference>
<dbReference type="EMBL" id="MKZO01000012">
    <property type="protein sequence ID" value="OLS63664.1"/>
    <property type="molecule type" value="Genomic_DNA"/>
</dbReference>
<evidence type="ECO:0000256" key="3">
    <source>
        <dbReference type="ARBA" id="ARBA00022729"/>
    </source>
</evidence>
<gene>
    <name evidence="7" type="primary">potF_2</name>
    <name evidence="7" type="ORF">PSEMO_18030</name>
</gene>
<dbReference type="PIRSF" id="PIRSF019574">
    <property type="entry name" value="Periplasmic_polyamine_BP"/>
    <property type="match status" value="1"/>
</dbReference>
<keyword evidence="4" id="KW-0574">Periplasm</keyword>
<dbReference type="CDD" id="cd13659">
    <property type="entry name" value="PBP2_PotF"/>
    <property type="match status" value="1"/>
</dbReference>
<accession>A0A1Q9R8A5</accession>
<feature type="binding site" evidence="5">
    <location>
        <position position="85"/>
    </location>
    <ligand>
        <name>spermidine</name>
        <dbReference type="ChEBI" id="CHEBI:57834"/>
    </ligand>
</feature>
<organism evidence="7 8">
    <name type="scientific">Pseudomonas putida</name>
    <name type="common">Arthrobacter siderocapsulatus</name>
    <dbReference type="NCBI Taxonomy" id="303"/>
    <lineage>
        <taxon>Bacteria</taxon>
        <taxon>Pseudomonadati</taxon>
        <taxon>Pseudomonadota</taxon>
        <taxon>Gammaproteobacteria</taxon>
        <taxon>Pseudomonadales</taxon>
        <taxon>Pseudomonadaceae</taxon>
        <taxon>Pseudomonas</taxon>
    </lineage>
</organism>
<comment type="caution">
    <text evidence="7">The sequence shown here is derived from an EMBL/GenBank/DDBJ whole genome shotgun (WGS) entry which is preliminary data.</text>
</comment>
<dbReference type="Pfam" id="PF13416">
    <property type="entry name" value="SBP_bac_8"/>
    <property type="match status" value="1"/>
</dbReference>
<evidence type="ECO:0000313" key="8">
    <source>
        <dbReference type="Proteomes" id="UP000186736"/>
    </source>
</evidence>
<feature type="signal peptide" evidence="6">
    <location>
        <begin position="1"/>
        <end position="22"/>
    </location>
</feature>
<evidence type="ECO:0000256" key="1">
    <source>
        <dbReference type="ARBA" id="ARBA00004418"/>
    </source>
</evidence>
<sequence length="367" mass="40600">MKPYKFMKLGLALLLPVTMGVAAEAAKPSVHLYNWYDFIHPDTPRKFEQETGVGVLLDSFDSSEVMQSKVMVGKTGYDVVVATDYTLPNMIKAGALKALDRNQLGNWSHMDPALMKKMEVNDPGNRYAVPYLVGTTGIGYNAELVKKALGPDAPVNSWDLIFKEENIARLAQCGVAVLDSPSEIIPIALHYLDLPPESENADDYKKAQALLLKIRPHIRYFDSSKFVTDLSNGDICVAISWSGGVHDAQVAIEHAGSDRKVEYSIPKEGAPIWMESLVMLSDAPHPDQGLAFINYMMKPEVIASSSNFLGYPNANLDARPLLDLKLRESQTAYPSAQVMETLFPLHPLPLKIERIRTRVWSAIKTGV</sequence>
<dbReference type="PANTHER" id="PTHR30222">
    <property type="entry name" value="SPERMIDINE/PUTRESCINE-BINDING PERIPLASMIC PROTEIN"/>
    <property type="match status" value="1"/>
</dbReference>
<comment type="subcellular location">
    <subcellularLocation>
        <location evidence="1">Periplasm</location>
    </subcellularLocation>
</comment>
<dbReference type="Proteomes" id="UP000186736">
    <property type="component" value="Unassembled WGS sequence"/>
</dbReference>
<evidence type="ECO:0000256" key="4">
    <source>
        <dbReference type="ARBA" id="ARBA00022764"/>
    </source>
</evidence>
<dbReference type="InterPro" id="IPR006059">
    <property type="entry name" value="SBP"/>
</dbReference>
<dbReference type="Gene3D" id="3.40.190.10">
    <property type="entry name" value="Periplasmic binding protein-like II"/>
    <property type="match status" value="2"/>
</dbReference>
<evidence type="ECO:0000256" key="6">
    <source>
        <dbReference type="SAM" id="SignalP"/>
    </source>
</evidence>
<dbReference type="GO" id="GO:0015846">
    <property type="term" value="P:polyamine transport"/>
    <property type="evidence" value="ECO:0007669"/>
    <property type="project" value="InterPro"/>
</dbReference>
<keyword evidence="2" id="KW-0813">Transport</keyword>
<keyword evidence="3 6" id="KW-0732">Signal</keyword>
<reference evidence="7 8" key="1">
    <citation type="submission" date="2016-10" db="EMBL/GenBank/DDBJ databases">
        <title>Genome Sequence of Pseudomonas putida GM4FR.</title>
        <authorList>
            <person name="Poehlein A."/>
            <person name="Wemheuer F."/>
            <person name="Hollensteiner J."/>
            <person name="Wemheuer B."/>
        </authorList>
    </citation>
    <scope>NUCLEOTIDE SEQUENCE [LARGE SCALE GENOMIC DNA]</scope>
    <source>
        <strain evidence="7 8">GM4FR</strain>
    </source>
</reference>
<dbReference type="PRINTS" id="PR00909">
    <property type="entry name" value="SPERMDNBNDNG"/>
</dbReference>